<dbReference type="KEGG" id="mng:MNEG_0876"/>
<reference evidence="4 5" key="1">
    <citation type="journal article" date="2013" name="BMC Genomics">
        <title>Reconstruction of the lipid metabolism for the microalga Monoraphidium neglectum from its genome sequence reveals characteristics suitable for biofuel production.</title>
        <authorList>
            <person name="Bogen C."/>
            <person name="Al-Dilaimi A."/>
            <person name="Albersmeier A."/>
            <person name="Wichmann J."/>
            <person name="Grundmann M."/>
            <person name="Rupp O."/>
            <person name="Lauersen K.J."/>
            <person name="Blifernez-Klassen O."/>
            <person name="Kalinowski J."/>
            <person name="Goesmann A."/>
            <person name="Mussgnug J.H."/>
            <person name="Kruse O."/>
        </authorList>
    </citation>
    <scope>NUCLEOTIDE SEQUENCE [LARGE SCALE GENOMIC DNA]</scope>
    <source>
        <strain evidence="4 5">SAG 48.87</strain>
    </source>
</reference>
<keyword evidence="1" id="KW-0547">Nucleotide-binding</keyword>
<dbReference type="InterPro" id="IPR011009">
    <property type="entry name" value="Kinase-like_dom_sf"/>
</dbReference>
<dbReference type="Proteomes" id="UP000054498">
    <property type="component" value="Unassembled WGS sequence"/>
</dbReference>
<dbReference type="PROSITE" id="PS00107">
    <property type="entry name" value="PROTEIN_KINASE_ATP"/>
    <property type="match status" value="1"/>
</dbReference>
<gene>
    <name evidence="4" type="ORF">MNEG_0876</name>
</gene>
<feature type="region of interest" description="Disordered" evidence="2">
    <location>
        <begin position="1"/>
        <end position="54"/>
    </location>
</feature>
<evidence type="ECO:0000259" key="3">
    <source>
        <dbReference type="PROSITE" id="PS50011"/>
    </source>
</evidence>
<dbReference type="InterPro" id="IPR000719">
    <property type="entry name" value="Prot_kinase_dom"/>
</dbReference>
<feature type="compositionally biased region" description="Low complexity" evidence="2">
    <location>
        <begin position="45"/>
        <end position="54"/>
    </location>
</feature>
<dbReference type="RefSeq" id="XP_013906106.1">
    <property type="nucleotide sequence ID" value="XM_014050652.1"/>
</dbReference>
<dbReference type="GO" id="GO:0005524">
    <property type="term" value="F:ATP binding"/>
    <property type="evidence" value="ECO:0007669"/>
    <property type="project" value="UniProtKB-UniRule"/>
</dbReference>
<dbReference type="OrthoDB" id="40902at2759"/>
<evidence type="ECO:0000313" key="4">
    <source>
        <dbReference type="EMBL" id="KIZ07087.1"/>
    </source>
</evidence>
<feature type="binding site" evidence="1">
    <location>
        <position position="132"/>
    </location>
    <ligand>
        <name>ATP</name>
        <dbReference type="ChEBI" id="CHEBI:30616"/>
    </ligand>
</feature>
<name>A0A0D2N459_9CHLO</name>
<proteinExistence type="predicted"/>
<organism evidence="4 5">
    <name type="scientific">Monoraphidium neglectum</name>
    <dbReference type="NCBI Taxonomy" id="145388"/>
    <lineage>
        <taxon>Eukaryota</taxon>
        <taxon>Viridiplantae</taxon>
        <taxon>Chlorophyta</taxon>
        <taxon>core chlorophytes</taxon>
        <taxon>Chlorophyceae</taxon>
        <taxon>CS clade</taxon>
        <taxon>Sphaeropleales</taxon>
        <taxon>Selenastraceae</taxon>
        <taxon>Monoraphidium</taxon>
    </lineage>
</organism>
<keyword evidence="5" id="KW-1185">Reference proteome</keyword>
<dbReference type="SUPFAM" id="SSF56112">
    <property type="entry name" value="Protein kinase-like (PK-like)"/>
    <property type="match status" value="1"/>
</dbReference>
<dbReference type="AlphaFoldDB" id="A0A0D2N459"/>
<evidence type="ECO:0000256" key="2">
    <source>
        <dbReference type="SAM" id="MobiDB-lite"/>
    </source>
</evidence>
<dbReference type="PROSITE" id="PS50011">
    <property type="entry name" value="PROTEIN_KINASE_DOM"/>
    <property type="match status" value="1"/>
</dbReference>
<dbReference type="InterPro" id="IPR017441">
    <property type="entry name" value="Protein_kinase_ATP_BS"/>
</dbReference>
<feature type="compositionally biased region" description="Low complexity" evidence="2">
    <location>
        <begin position="1"/>
        <end position="24"/>
    </location>
</feature>
<feature type="domain" description="Protein kinase" evidence="3">
    <location>
        <begin position="103"/>
        <end position="155"/>
    </location>
</feature>
<evidence type="ECO:0000256" key="1">
    <source>
        <dbReference type="PROSITE-ProRule" id="PRU10141"/>
    </source>
</evidence>
<feature type="region of interest" description="Disordered" evidence="2">
    <location>
        <begin position="136"/>
        <end position="155"/>
    </location>
</feature>
<sequence length="155" mass="16293">MHASRSLAGARLRGAARTSGSASTRRLHAAAAPVLRRSGPHARGARAPAPRAAARRGLSVNALLDYVATASDDGVLRLPARTELDPEEIKNVYNYPRNLPDNYHIGKVIGAGSFGTVREAVSIATGHTYAVKTVSKVPKRGPPTPRCEEPQAIGG</sequence>
<dbReference type="GO" id="GO:0004672">
    <property type="term" value="F:protein kinase activity"/>
    <property type="evidence" value="ECO:0007669"/>
    <property type="project" value="InterPro"/>
</dbReference>
<dbReference type="EMBL" id="KK100297">
    <property type="protein sequence ID" value="KIZ07087.1"/>
    <property type="molecule type" value="Genomic_DNA"/>
</dbReference>
<dbReference type="Gene3D" id="3.30.200.20">
    <property type="entry name" value="Phosphorylase Kinase, domain 1"/>
    <property type="match status" value="1"/>
</dbReference>
<protein>
    <recommendedName>
        <fullName evidence="3">Protein kinase domain-containing protein</fullName>
    </recommendedName>
</protein>
<evidence type="ECO:0000313" key="5">
    <source>
        <dbReference type="Proteomes" id="UP000054498"/>
    </source>
</evidence>
<keyword evidence="1" id="KW-0067">ATP-binding</keyword>
<dbReference type="GeneID" id="25726994"/>
<accession>A0A0D2N459</accession>